<dbReference type="AlphaFoldDB" id="A0A2N6Q607"/>
<dbReference type="SUPFAM" id="SSF53448">
    <property type="entry name" value="Nucleotide-diphospho-sugar transferases"/>
    <property type="match status" value="1"/>
</dbReference>
<dbReference type="InterPro" id="IPR001173">
    <property type="entry name" value="Glyco_trans_2-like"/>
</dbReference>
<dbReference type="Pfam" id="PF00535">
    <property type="entry name" value="Glycos_transf_2"/>
    <property type="match status" value="1"/>
</dbReference>
<reference evidence="2 3" key="1">
    <citation type="submission" date="2017-09" db="EMBL/GenBank/DDBJ databases">
        <title>Bacterial strain isolated from the female urinary microbiota.</title>
        <authorList>
            <person name="Thomas-White K."/>
            <person name="Kumar N."/>
            <person name="Forster S."/>
            <person name="Putonti C."/>
            <person name="Lawley T."/>
            <person name="Wolfe A.J."/>
        </authorList>
    </citation>
    <scope>NUCLEOTIDE SEQUENCE [LARGE SCALE GENOMIC DNA]</scope>
    <source>
        <strain evidence="2 3">UMB0818</strain>
    </source>
</reference>
<comment type="caution">
    <text evidence="2">The sequence shown here is derived from an EMBL/GenBank/DDBJ whole genome shotgun (WGS) entry which is preliminary data.</text>
</comment>
<evidence type="ECO:0000313" key="2">
    <source>
        <dbReference type="EMBL" id="PMC10408.1"/>
    </source>
</evidence>
<gene>
    <name evidence="2" type="ORF">CJ232_06205</name>
</gene>
<dbReference type="Gene3D" id="3.90.550.10">
    <property type="entry name" value="Spore Coat Polysaccharide Biosynthesis Protein SpsA, Chain A"/>
    <property type="match status" value="1"/>
</dbReference>
<keyword evidence="2" id="KW-0808">Transferase</keyword>
<protein>
    <submittedName>
        <fullName evidence="2">Glycosyltransferase</fullName>
    </submittedName>
</protein>
<dbReference type="EMBL" id="PNGI01000010">
    <property type="protein sequence ID" value="PMC10408.1"/>
    <property type="molecule type" value="Genomic_DNA"/>
</dbReference>
<accession>A0A2N6Q607</accession>
<dbReference type="InterPro" id="IPR029044">
    <property type="entry name" value="Nucleotide-diphossugar_trans"/>
</dbReference>
<name>A0A2N6Q607_9BACT</name>
<organism evidence="2 3">
    <name type="scientific">Hoylesella timonensis</name>
    <dbReference type="NCBI Taxonomy" id="386414"/>
    <lineage>
        <taxon>Bacteria</taxon>
        <taxon>Pseudomonadati</taxon>
        <taxon>Bacteroidota</taxon>
        <taxon>Bacteroidia</taxon>
        <taxon>Bacteroidales</taxon>
        <taxon>Prevotellaceae</taxon>
        <taxon>Hoylesella</taxon>
    </lineage>
</organism>
<sequence>MNPYKKIMIIIPFLNEGVEVEETVKNIKEHAKIPFDIILINDGSTDKYH</sequence>
<dbReference type="GO" id="GO:0016740">
    <property type="term" value="F:transferase activity"/>
    <property type="evidence" value="ECO:0007669"/>
    <property type="project" value="UniProtKB-KW"/>
</dbReference>
<feature type="domain" description="Glycosyltransferase 2-like" evidence="1">
    <location>
        <begin position="9"/>
        <end position="47"/>
    </location>
</feature>
<dbReference type="RefSeq" id="WP_081953707.1">
    <property type="nucleotide sequence ID" value="NZ_CAUPGG010000058.1"/>
</dbReference>
<evidence type="ECO:0000259" key="1">
    <source>
        <dbReference type="Pfam" id="PF00535"/>
    </source>
</evidence>
<proteinExistence type="predicted"/>
<evidence type="ECO:0000313" key="3">
    <source>
        <dbReference type="Proteomes" id="UP000235661"/>
    </source>
</evidence>
<dbReference type="Proteomes" id="UP000235661">
    <property type="component" value="Unassembled WGS sequence"/>
</dbReference>